<comment type="subcellular location">
    <subcellularLocation>
        <location evidence="1">Membrane</location>
        <topology evidence="1">Single-pass type I membrane protein</topology>
    </subcellularLocation>
</comment>
<keyword evidence="6" id="KW-0472">Membrane</keyword>
<dbReference type="PANTHER" id="PTHR13055">
    <property type="entry name" value="TUMOR ENDOTHELIAL MARKER 7 RELATED"/>
    <property type="match status" value="1"/>
</dbReference>
<name>A0AA35RR27_GEOBA</name>
<evidence type="ECO:0000313" key="8">
    <source>
        <dbReference type="Proteomes" id="UP001174909"/>
    </source>
</evidence>
<organism evidence="7 8">
    <name type="scientific">Geodia barretti</name>
    <name type="common">Barrett's horny sponge</name>
    <dbReference type="NCBI Taxonomy" id="519541"/>
    <lineage>
        <taxon>Eukaryota</taxon>
        <taxon>Metazoa</taxon>
        <taxon>Porifera</taxon>
        <taxon>Demospongiae</taxon>
        <taxon>Heteroscleromorpha</taxon>
        <taxon>Tetractinellida</taxon>
        <taxon>Astrophorina</taxon>
        <taxon>Geodiidae</taxon>
        <taxon>Geodia</taxon>
    </lineage>
</organism>
<gene>
    <name evidence="7" type="ORF">GBAR_LOCUS9936</name>
</gene>
<keyword evidence="3" id="KW-0732">Signal</keyword>
<reference evidence="7" key="1">
    <citation type="submission" date="2023-03" db="EMBL/GenBank/DDBJ databases">
        <authorList>
            <person name="Steffen K."/>
            <person name="Cardenas P."/>
        </authorList>
    </citation>
    <scope>NUCLEOTIDE SEQUENCE</scope>
</reference>
<dbReference type="InterPro" id="IPR031152">
    <property type="entry name" value="PLXDC"/>
</dbReference>
<feature type="region of interest" description="Disordered" evidence="5">
    <location>
        <begin position="234"/>
        <end position="256"/>
    </location>
</feature>
<feature type="region of interest" description="Disordered" evidence="5">
    <location>
        <begin position="151"/>
        <end position="180"/>
    </location>
</feature>
<accession>A0AA35RR27</accession>
<sequence length="256" mass="28342">MVHNHDHLNDGPFTFQVSIFPSGEIHFVYKEVPLLLEDIDNENHPVQVGVSDAYYFYERVPDGILVNIYEYDRVSLDNNTNLTNSAYILSPLLNCISATSCEQCSNISKVSDFDCGWCGALQRCSDGIDRHRQVWYNSGCNQEQQSMCKKPTTSATSPFTTTSTNTNLPQSTGSPSSSTLTTSARAGIGAGVIVVVLLSAFLLLGLALFLYAYRRPTSRMGQFIIKHRPKARSLNKSSSTSYDVSTEKATLEEELQ</sequence>
<evidence type="ECO:0000256" key="1">
    <source>
        <dbReference type="ARBA" id="ARBA00004479"/>
    </source>
</evidence>
<dbReference type="AlphaFoldDB" id="A0AA35RR27"/>
<feature type="compositionally biased region" description="Basic and acidic residues" evidence="5">
    <location>
        <begin position="245"/>
        <end position="256"/>
    </location>
</feature>
<evidence type="ECO:0000256" key="4">
    <source>
        <dbReference type="ARBA" id="ARBA00022989"/>
    </source>
</evidence>
<evidence type="ECO:0000256" key="6">
    <source>
        <dbReference type="SAM" id="Phobius"/>
    </source>
</evidence>
<evidence type="ECO:0000313" key="7">
    <source>
        <dbReference type="EMBL" id="CAI8016169.1"/>
    </source>
</evidence>
<proteinExistence type="predicted"/>
<dbReference type="GO" id="GO:0016020">
    <property type="term" value="C:membrane"/>
    <property type="evidence" value="ECO:0007669"/>
    <property type="project" value="UniProtKB-SubCell"/>
</dbReference>
<dbReference type="Proteomes" id="UP001174909">
    <property type="component" value="Unassembled WGS sequence"/>
</dbReference>
<evidence type="ECO:0000256" key="2">
    <source>
        <dbReference type="ARBA" id="ARBA00022692"/>
    </source>
</evidence>
<dbReference type="EMBL" id="CASHTH010001503">
    <property type="protein sequence ID" value="CAI8016169.1"/>
    <property type="molecule type" value="Genomic_DNA"/>
</dbReference>
<comment type="caution">
    <text evidence="7">The sequence shown here is derived from an EMBL/GenBank/DDBJ whole genome shotgun (WGS) entry which is preliminary data.</text>
</comment>
<keyword evidence="8" id="KW-1185">Reference proteome</keyword>
<dbReference type="PANTHER" id="PTHR13055:SF12">
    <property type="entry name" value="LD40707P"/>
    <property type="match status" value="1"/>
</dbReference>
<feature type="transmembrane region" description="Helical" evidence="6">
    <location>
        <begin position="186"/>
        <end position="213"/>
    </location>
</feature>
<evidence type="ECO:0000256" key="3">
    <source>
        <dbReference type="ARBA" id="ARBA00022729"/>
    </source>
</evidence>
<keyword evidence="2 6" id="KW-0812">Transmembrane</keyword>
<protein>
    <submittedName>
        <fullName evidence="7">Plexin domain-containing protein 2</fullName>
    </submittedName>
</protein>
<evidence type="ECO:0000256" key="5">
    <source>
        <dbReference type="SAM" id="MobiDB-lite"/>
    </source>
</evidence>
<keyword evidence="4 6" id="KW-1133">Transmembrane helix</keyword>
<feature type="compositionally biased region" description="Polar residues" evidence="5">
    <location>
        <begin position="234"/>
        <end position="244"/>
    </location>
</feature>